<dbReference type="InterPro" id="IPR011701">
    <property type="entry name" value="MFS"/>
</dbReference>
<gene>
    <name evidence="8" type="ORF">K444DRAFT_619236</name>
</gene>
<feature type="transmembrane region" description="Helical" evidence="6">
    <location>
        <begin position="354"/>
        <end position="379"/>
    </location>
</feature>
<feature type="transmembrane region" description="Helical" evidence="6">
    <location>
        <begin position="491"/>
        <end position="514"/>
    </location>
</feature>
<evidence type="ECO:0000313" key="9">
    <source>
        <dbReference type="Proteomes" id="UP000235371"/>
    </source>
</evidence>
<dbReference type="PANTHER" id="PTHR23502">
    <property type="entry name" value="MAJOR FACILITATOR SUPERFAMILY"/>
    <property type="match status" value="1"/>
</dbReference>
<feature type="transmembrane region" description="Helical" evidence="6">
    <location>
        <begin position="400"/>
        <end position="421"/>
    </location>
</feature>
<reference evidence="8 9" key="1">
    <citation type="submission" date="2016-04" db="EMBL/GenBank/DDBJ databases">
        <title>A degradative enzymes factory behind the ericoid mycorrhizal symbiosis.</title>
        <authorList>
            <consortium name="DOE Joint Genome Institute"/>
            <person name="Martino E."/>
            <person name="Morin E."/>
            <person name="Grelet G."/>
            <person name="Kuo A."/>
            <person name="Kohler A."/>
            <person name="Daghino S."/>
            <person name="Barry K."/>
            <person name="Choi C."/>
            <person name="Cichocki N."/>
            <person name="Clum A."/>
            <person name="Copeland A."/>
            <person name="Hainaut M."/>
            <person name="Haridas S."/>
            <person name="Labutti K."/>
            <person name="Lindquist E."/>
            <person name="Lipzen A."/>
            <person name="Khouja H.-R."/>
            <person name="Murat C."/>
            <person name="Ohm R."/>
            <person name="Olson A."/>
            <person name="Spatafora J."/>
            <person name="Veneault-Fourrey C."/>
            <person name="Henrissat B."/>
            <person name="Grigoriev I."/>
            <person name="Martin F."/>
            <person name="Perotto S."/>
        </authorList>
    </citation>
    <scope>NUCLEOTIDE SEQUENCE [LARGE SCALE GENOMIC DNA]</scope>
    <source>
        <strain evidence="8 9">E</strain>
    </source>
</reference>
<feature type="transmembrane region" description="Helical" evidence="6">
    <location>
        <begin position="464"/>
        <end position="485"/>
    </location>
</feature>
<feature type="compositionally biased region" description="Polar residues" evidence="5">
    <location>
        <begin position="30"/>
        <end position="51"/>
    </location>
</feature>
<feature type="transmembrane region" description="Helical" evidence="6">
    <location>
        <begin position="179"/>
        <end position="203"/>
    </location>
</feature>
<dbReference type="RefSeq" id="XP_024730162.1">
    <property type="nucleotide sequence ID" value="XM_024881477.1"/>
</dbReference>
<proteinExistence type="predicted"/>
<dbReference type="SUPFAM" id="SSF103473">
    <property type="entry name" value="MFS general substrate transporter"/>
    <property type="match status" value="1"/>
</dbReference>
<feature type="transmembrane region" description="Helical" evidence="6">
    <location>
        <begin position="215"/>
        <end position="234"/>
    </location>
</feature>
<feature type="domain" description="Major facilitator superfamily (MFS) profile" evidence="7">
    <location>
        <begin position="90"/>
        <end position="516"/>
    </location>
</feature>
<feature type="transmembrane region" description="Helical" evidence="6">
    <location>
        <begin position="246"/>
        <end position="264"/>
    </location>
</feature>
<evidence type="ECO:0000313" key="8">
    <source>
        <dbReference type="EMBL" id="PMD53258.1"/>
    </source>
</evidence>
<dbReference type="GO" id="GO:0022857">
    <property type="term" value="F:transmembrane transporter activity"/>
    <property type="evidence" value="ECO:0007669"/>
    <property type="project" value="InterPro"/>
</dbReference>
<evidence type="ECO:0000256" key="2">
    <source>
        <dbReference type="ARBA" id="ARBA00022692"/>
    </source>
</evidence>
<evidence type="ECO:0000256" key="4">
    <source>
        <dbReference type="ARBA" id="ARBA00023136"/>
    </source>
</evidence>
<dbReference type="PANTHER" id="PTHR23502:SF181">
    <property type="entry name" value="MAJOR FACILITATOR SUPERFAMILY (MFS) PROFILE DOMAIN-CONTAINING PROTEIN"/>
    <property type="match status" value="1"/>
</dbReference>
<keyword evidence="2 6" id="KW-0812">Transmembrane</keyword>
<feature type="transmembrane region" description="Helical" evidence="6">
    <location>
        <begin position="323"/>
        <end position="348"/>
    </location>
</feature>
<evidence type="ECO:0000259" key="7">
    <source>
        <dbReference type="PROSITE" id="PS50850"/>
    </source>
</evidence>
<dbReference type="GO" id="GO:0005886">
    <property type="term" value="C:plasma membrane"/>
    <property type="evidence" value="ECO:0007669"/>
    <property type="project" value="TreeGrafter"/>
</dbReference>
<dbReference type="Gene3D" id="1.20.1250.20">
    <property type="entry name" value="MFS general substrate transporter like domains"/>
    <property type="match status" value="1"/>
</dbReference>
<dbReference type="InParanoid" id="A0A2J6SR60"/>
<protein>
    <submittedName>
        <fullName evidence="8">MFS general substrate transporter</fullName>
    </submittedName>
</protein>
<keyword evidence="3 6" id="KW-1133">Transmembrane helix</keyword>
<dbReference type="InterPro" id="IPR020846">
    <property type="entry name" value="MFS_dom"/>
</dbReference>
<comment type="subcellular location">
    <subcellularLocation>
        <location evidence="1">Membrane</location>
        <topology evidence="1">Multi-pass membrane protein</topology>
    </subcellularLocation>
</comment>
<dbReference type="InterPro" id="IPR036259">
    <property type="entry name" value="MFS_trans_sf"/>
</dbReference>
<evidence type="ECO:0000256" key="5">
    <source>
        <dbReference type="SAM" id="MobiDB-lite"/>
    </source>
</evidence>
<feature type="transmembrane region" description="Helical" evidence="6">
    <location>
        <begin position="156"/>
        <end position="173"/>
    </location>
</feature>
<dbReference type="Pfam" id="PF07690">
    <property type="entry name" value="MFS_1"/>
    <property type="match status" value="1"/>
</dbReference>
<feature type="transmembrane region" description="Helical" evidence="6">
    <location>
        <begin position="125"/>
        <end position="144"/>
    </location>
</feature>
<accession>A0A2J6SR60</accession>
<dbReference type="PROSITE" id="PS50850">
    <property type="entry name" value="MFS"/>
    <property type="match status" value="1"/>
</dbReference>
<feature type="transmembrane region" description="Helical" evidence="6">
    <location>
        <begin position="85"/>
        <end position="105"/>
    </location>
</feature>
<name>A0A2J6SR60_9HELO</name>
<feature type="transmembrane region" description="Helical" evidence="6">
    <location>
        <begin position="427"/>
        <end position="452"/>
    </location>
</feature>
<evidence type="ECO:0000256" key="3">
    <source>
        <dbReference type="ARBA" id="ARBA00022989"/>
    </source>
</evidence>
<dbReference type="STRING" id="1095630.A0A2J6SR60"/>
<keyword evidence="9" id="KW-1185">Reference proteome</keyword>
<dbReference type="AlphaFoldDB" id="A0A2J6SR60"/>
<keyword evidence="4 6" id="KW-0472">Membrane</keyword>
<evidence type="ECO:0000256" key="6">
    <source>
        <dbReference type="SAM" id="Phobius"/>
    </source>
</evidence>
<dbReference type="GeneID" id="36589554"/>
<organism evidence="8 9">
    <name type="scientific">Hyaloscypha bicolor E</name>
    <dbReference type="NCBI Taxonomy" id="1095630"/>
    <lineage>
        <taxon>Eukaryota</taxon>
        <taxon>Fungi</taxon>
        <taxon>Dikarya</taxon>
        <taxon>Ascomycota</taxon>
        <taxon>Pezizomycotina</taxon>
        <taxon>Leotiomycetes</taxon>
        <taxon>Helotiales</taxon>
        <taxon>Hyaloscyphaceae</taxon>
        <taxon>Hyaloscypha</taxon>
        <taxon>Hyaloscypha bicolor</taxon>
    </lineage>
</organism>
<sequence>MDRDRVEEGFAGANMSSSTYVGSSDGALSKQMSQMSQTQIEKRGSSNSSGSLDAHTRPIKLDSKGLPLVPQPSRFTDDPLNWSPWLKWAVLIQVGFMAFLGPYNAALINPSLVLLSKGIGVDSKTAAYTTTTGIILGGISPFLWTPLTNYYGRRPITLCAILLTILGGVGSGVSPDFSALLGTRALCGFGFGGMMSVGTACLNDMFFLHERGAKTGVYSIFVTNGAHVAALIGGFLGQAEGWRWDYWLGAISTSLSFAVALFLFPETLFSRDPIFLSTRTRTRTYFQLLFDFKGNMIPGRRLHASDFLQSFKMLKYPSILFPVWYYAWGWTFINVMPAITLATIYSHFFNLKAGPIGACLGISLMIGSFLGEFFAGKASDLLMTYLAKRHGGKRKPEHRLYLCTLSALFMPAGLIIFGSTVSSQPSYLIPLIGLGVGVFGLQIASTTLYAYVSDCYKPQTPESGVLFNLSRGLSFIVGYFALPFAGAVGYFWAWFTFAAVLFVSFFPIVSLMVWGEKWRRKLGEPNFHRYL</sequence>
<dbReference type="EMBL" id="KZ613887">
    <property type="protein sequence ID" value="PMD53258.1"/>
    <property type="molecule type" value="Genomic_DNA"/>
</dbReference>
<evidence type="ECO:0000256" key="1">
    <source>
        <dbReference type="ARBA" id="ARBA00004141"/>
    </source>
</evidence>
<dbReference type="OrthoDB" id="2585655at2759"/>
<feature type="region of interest" description="Disordered" evidence="5">
    <location>
        <begin position="1"/>
        <end position="56"/>
    </location>
</feature>
<dbReference type="Proteomes" id="UP000235371">
    <property type="component" value="Unassembled WGS sequence"/>
</dbReference>